<comment type="caution">
    <text evidence="1">The sequence shown here is derived from an EMBL/GenBank/DDBJ whole genome shotgun (WGS) entry which is preliminary data.</text>
</comment>
<sequence>MSKRLREKAMNYFDENVMNPYLHLIVPISQLQRIHILAQLLLANQIFPCKSSSASTTYCSDYYLNHNKDSKVLRIKLTSQ</sequence>
<gene>
    <name evidence="1" type="ORF">MRB53_008289</name>
</gene>
<keyword evidence="2" id="KW-1185">Reference proteome</keyword>
<protein>
    <submittedName>
        <fullName evidence="1">Uncharacterized protein</fullName>
    </submittedName>
</protein>
<accession>A0ACC2MLB2</accession>
<name>A0ACC2MLB2_PERAE</name>
<reference evidence="1 2" key="1">
    <citation type="journal article" date="2022" name="Hortic Res">
        <title>A haplotype resolved chromosomal level avocado genome allows analysis of novel avocado genes.</title>
        <authorList>
            <person name="Nath O."/>
            <person name="Fletcher S.J."/>
            <person name="Hayward A."/>
            <person name="Shaw L.M."/>
            <person name="Masouleh A.K."/>
            <person name="Furtado A."/>
            <person name="Henry R.J."/>
            <person name="Mitter N."/>
        </authorList>
    </citation>
    <scope>NUCLEOTIDE SEQUENCE [LARGE SCALE GENOMIC DNA]</scope>
    <source>
        <strain evidence="2">cv. Hass</strain>
    </source>
</reference>
<dbReference type="Proteomes" id="UP001234297">
    <property type="component" value="Chromosome 2"/>
</dbReference>
<evidence type="ECO:0000313" key="2">
    <source>
        <dbReference type="Proteomes" id="UP001234297"/>
    </source>
</evidence>
<proteinExistence type="predicted"/>
<dbReference type="EMBL" id="CM056810">
    <property type="protein sequence ID" value="KAJ8646541.1"/>
    <property type="molecule type" value="Genomic_DNA"/>
</dbReference>
<organism evidence="1 2">
    <name type="scientific">Persea americana</name>
    <name type="common">Avocado</name>
    <dbReference type="NCBI Taxonomy" id="3435"/>
    <lineage>
        <taxon>Eukaryota</taxon>
        <taxon>Viridiplantae</taxon>
        <taxon>Streptophyta</taxon>
        <taxon>Embryophyta</taxon>
        <taxon>Tracheophyta</taxon>
        <taxon>Spermatophyta</taxon>
        <taxon>Magnoliopsida</taxon>
        <taxon>Magnoliidae</taxon>
        <taxon>Laurales</taxon>
        <taxon>Lauraceae</taxon>
        <taxon>Persea</taxon>
    </lineage>
</organism>
<evidence type="ECO:0000313" key="1">
    <source>
        <dbReference type="EMBL" id="KAJ8646541.1"/>
    </source>
</evidence>